<evidence type="ECO:0000256" key="1">
    <source>
        <dbReference type="ARBA" id="ARBA00007447"/>
    </source>
</evidence>
<evidence type="ECO:0000256" key="7">
    <source>
        <dbReference type="RuleBase" id="RU000454"/>
    </source>
</evidence>
<evidence type="ECO:0000256" key="2">
    <source>
        <dbReference type="ARBA" id="ARBA00022670"/>
    </source>
</evidence>
<reference evidence="9" key="1">
    <citation type="submission" date="2021-09" db="EMBL/GenBank/DDBJ databases">
        <authorList>
            <consortium name="AG Swart"/>
            <person name="Singh M."/>
            <person name="Singh A."/>
            <person name="Seah K."/>
            <person name="Emmerich C."/>
        </authorList>
    </citation>
    <scope>NUCLEOTIDE SEQUENCE</scope>
    <source>
        <strain evidence="9">ATCC30299</strain>
    </source>
</reference>
<name>A0AAU9ITG7_9CILI</name>
<dbReference type="InterPro" id="IPR001969">
    <property type="entry name" value="Aspartic_peptidase_AS"/>
</dbReference>
<gene>
    <name evidence="9" type="ORF">BSTOLATCC_MIC13233</name>
</gene>
<keyword evidence="10" id="KW-1185">Reference proteome</keyword>
<keyword evidence="2 7" id="KW-0645">Protease</keyword>
<evidence type="ECO:0000256" key="5">
    <source>
        <dbReference type="PIRSR" id="PIRSR601461-1"/>
    </source>
</evidence>
<keyword evidence="4 7" id="KW-0378">Hydrolase</keyword>
<feature type="active site" evidence="5">
    <location>
        <position position="77"/>
    </location>
</feature>
<dbReference type="PROSITE" id="PS51767">
    <property type="entry name" value="PEPTIDASE_A1"/>
    <property type="match status" value="1"/>
</dbReference>
<organism evidence="9 10">
    <name type="scientific">Blepharisma stoltei</name>
    <dbReference type="NCBI Taxonomy" id="1481888"/>
    <lineage>
        <taxon>Eukaryota</taxon>
        <taxon>Sar</taxon>
        <taxon>Alveolata</taxon>
        <taxon>Ciliophora</taxon>
        <taxon>Postciliodesmatophora</taxon>
        <taxon>Heterotrichea</taxon>
        <taxon>Heterotrichida</taxon>
        <taxon>Blepharismidae</taxon>
        <taxon>Blepharisma</taxon>
    </lineage>
</organism>
<comment type="caution">
    <text evidence="9">The sequence shown here is derived from an EMBL/GenBank/DDBJ whole genome shotgun (WGS) entry which is preliminary data.</text>
</comment>
<dbReference type="InterPro" id="IPR021109">
    <property type="entry name" value="Peptidase_aspartic_dom_sf"/>
</dbReference>
<dbReference type="PRINTS" id="PR00792">
    <property type="entry name" value="PEPSIN"/>
</dbReference>
<feature type="active site" evidence="5">
    <location>
        <position position="265"/>
    </location>
</feature>
<feature type="disulfide bond" evidence="6">
    <location>
        <begin position="90"/>
        <end position="96"/>
    </location>
</feature>
<proteinExistence type="inferred from homology"/>
<dbReference type="GO" id="GO:0006508">
    <property type="term" value="P:proteolysis"/>
    <property type="evidence" value="ECO:0007669"/>
    <property type="project" value="UniProtKB-KW"/>
</dbReference>
<dbReference type="Proteomes" id="UP001162131">
    <property type="component" value="Unassembled WGS sequence"/>
</dbReference>
<dbReference type="InterPro" id="IPR033121">
    <property type="entry name" value="PEPTIDASE_A1"/>
</dbReference>
<dbReference type="InterPro" id="IPR034164">
    <property type="entry name" value="Pepsin-like_dom"/>
</dbReference>
<evidence type="ECO:0000256" key="3">
    <source>
        <dbReference type="ARBA" id="ARBA00022750"/>
    </source>
</evidence>
<dbReference type="SUPFAM" id="SSF50630">
    <property type="entry name" value="Acid proteases"/>
    <property type="match status" value="1"/>
</dbReference>
<feature type="domain" description="Peptidase A1" evidence="8">
    <location>
        <begin position="59"/>
        <end position="376"/>
    </location>
</feature>
<dbReference type="CDD" id="cd05471">
    <property type="entry name" value="pepsin_like"/>
    <property type="match status" value="1"/>
</dbReference>
<comment type="similarity">
    <text evidence="1 7">Belongs to the peptidase A1 family.</text>
</comment>
<evidence type="ECO:0000256" key="6">
    <source>
        <dbReference type="PIRSR" id="PIRSR601461-2"/>
    </source>
</evidence>
<evidence type="ECO:0000256" key="4">
    <source>
        <dbReference type="ARBA" id="ARBA00022801"/>
    </source>
</evidence>
<accession>A0AAU9ITG7</accession>
<dbReference type="EMBL" id="CAJZBQ010000013">
    <property type="protein sequence ID" value="CAG9315464.1"/>
    <property type="molecule type" value="Genomic_DNA"/>
</dbReference>
<sequence>MFWLCSLISLAFATISIDLQSPFKNYHEYLNHYRAGKAKSRSSLNSPSTPITNYENLQYYGSIGLGSPSQPFTCVFDTGSTTVWVVQTGCKTCHKCKHTFTPDKSDTYKNLTVAAKLSYLKGETDGFMAEDTISIGNNEKVSATKFAFLLADNEEDNDGFQADGLVGFALDSLGDGYPSLLTALKTAGQIQNRQFAFFLNWLDRSPKSNLMIDGSDLATYANETAFTYVNLITDTQINPGYWEISSDQFQCDGTALDMGSPCIIDTGTSFIYGPVSSVRAIYNSVLEISGCGYSESEDLVLCKTKPNESNYPILTWVFNGKQYTLNGKQYLYYDEPDDLYILPIQAWNQNQWLLGDVFIRNYYISFDVDNSRIGFARSKVSSSGLVDDSANNLVYAAISCVLGLLFNF</sequence>
<dbReference type="PANTHER" id="PTHR47966:SF51">
    <property type="entry name" value="BETA-SITE APP-CLEAVING ENZYME, ISOFORM A-RELATED"/>
    <property type="match status" value="1"/>
</dbReference>
<evidence type="ECO:0000259" key="8">
    <source>
        <dbReference type="PROSITE" id="PS51767"/>
    </source>
</evidence>
<dbReference type="PROSITE" id="PS00141">
    <property type="entry name" value="ASP_PROTEASE"/>
    <property type="match status" value="2"/>
</dbReference>
<evidence type="ECO:0000313" key="9">
    <source>
        <dbReference type="EMBL" id="CAG9315464.1"/>
    </source>
</evidence>
<dbReference type="Gene3D" id="2.40.70.10">
    <property type="entry name" value="Acid Proteases"/>
    <property type="match status" value="2"/>
</dbReference>
<dbReference type="GO" id="GO:0004190">
    <property type="term" value="F:aspartic-type endopeptidase activity"/>
    <property type="evidence" value="ECO:0007669"/>
    <property type="project" value="UniProtKB-KW"/>
</dbReference>
<dbReference type="PANTHER" id="PTHR47966">
    <property type="entry name" value="BETA-SITE APP-CLEAVING ENZYME, ISOFORM A-RELATED"/>
    <property type="match status" value="1"/>
</dbReference>
<keyword evidence="3 7" id="KW-0064">Aspartyl protease</keyword>
<keyword evidence="6" id="KW-1015">Disulfide bond</keyword>
<evidence type="ECO:0000313" key="10">
    <source>
        <dbReference type="Proteomes" id="UP001162131"/>
    </source>
</evidence>
<dbReference type="InterPro" id="IPR001461">
    <property type="entry name" value="Aspartic_peptidase_A1"/>
</dbReference>
<dbReference type="Pfam" id="PF00026">
    <property type="entry name" value="Asp"/>
    <property type="match status" value="1"/>
</dbReference>
<protein>
    <recommendedName>
        <fullName evidence="8">Peptidase A1 domain-containing protein</fullName>
    </recommendedName>
</protein>
<dbReference type="AlphaFoldDB" id="A0AAU9ITG7"/>